<evidence type="ECO:0000256" key="5">
    <source>
        <dbReference type="HAMAP-Rule" id="MF_02210"/>
    </source>
</evidence>
<keyword evidence="8" id="KW-0687">Ribonucleoprotein</keyword>
<dbReference type="PROSITE" id="PS51186">
    <property type="entry name" value="GNAT"/>
    <property type="match status" value="1"/>
</dbReference>
<proteinExistence type="inferred from homology"/>
<dbReference type="AlphaFoldDB" id="A0A972FJ38"/>
<comment type="subcellular location">
    <subcellularLocation>
        <location evidence="5 6">Cytoplasm</location>
    </subcellularLocation>
</comment>
<sequence length="141" mass="15916">MNIDDLAWVEGQERVLHPFPWTMGNFSDALEAGYIARIICVDGRNVGYAVMLTVLDEAHLLNISIVRECHGQGLGRTFLDALCDEIRKRGVAQMFLEVRPSNEAAKRLYTAYGFVPIGRRKRYYPAADGEREDAIVMRLGL</sequence>
<dbReference type="Gene3D" id="3.40.630.30">
    <property type="match status" value="1"/>
</dbReference>
<feature type="domain" description="N-acetyltransferase" evidence="7">
    <location>
        <begin position="1"/>
        <end position="141"/>
    </location>
</feature>
<evidence type="ECO:0000256" key="2">
    <source>
        <dbReference type="ARBA" id="ARBA00022490"/>
    </source>
</evidence>
<dbReference type="InterPro" id="IPR050680">
    <property type="entry name" value="YpeA/RimI_acetyltransf"/>
</dbReference>
<evidence type="ECO:0000313" key="8">
    <source>
        <dbReference type="EMBL" id="NMG03241.1"/>
    </source>
</evidence>
<dbReference type="SUPFAM" id="SSF55729">
    <property type="entry name" value="Acyl-CoA N-acyltransferases (Nat)"/>
    <property type="match status" value="1"/>
</dbReference>
<dbReference type="InterPro" id="IPR006464">
    <property type="entry name" value="AcTrfase_RimI/Ard1"/>
</dbReference>
<keyword evidence="8" id="KW-0689">Ribosomal protein</keyword>
<comment type="catalytic activity">
    <reaction evidence="5 6">
        <text>N-terminal L-alanyl-[ribosomal protein bS18] + acetyl-CoA = N-terminal N(alpha)-acetyl-L-alanyl-[ribosomal protein bS18] + CoA + H(+)</text>
        <dbReference type="Rhea" id="RHEA:43756"/>
        <dbReference type="Rhea" id="RHEA-COMP:10676"/>
        <dbReference type="Rhea" id="RHEA-COMP:10677"/>
        <dbReference type="ChEBI" id="CHEBI:15378"/>
        <dbReference type="ChEBI" id="CHEBI:57287"/>
        <dbReference type="ChEBI" id="CHEBI:57288"/>
        <dbReference type="ChEBI" id="CHEBI:64718"/>
        <dbReference type="ChEBI" id="CHEBI:83683"/>
        <dbReference type="EC" id="2.3.1.266"/>
    </reaction>
</comment>
<keyword evidence="9" id="KW-1185">Reference proteome</keyword>
<evidence type="ECO:0000256" key="1">
    <source>
        <dbReference type="ARBA" id="ARBA00005395"/>
    </source>
</evidence>
<comment type="function">
    <text evidence="5 6">Acetylates the N-terminal alanine of ribosomal protein bS18.</text>
</comment>
<keyword evidence="3 5" id="KW-0808">Transferase</keyword>
<dbReference type="NCBIfam" id="TIGR01575">
    <property type="entry name" value="rimI"/>
    <property type="match status" value="1"/>
</dbReference>
<reference evidence="8" key="1">
    <citation type="submission" date="2019-12" db="EMBL/GenBank/DDBJ databases">
        <title>Comparative genomics gives insights into the taxonomy of the Azoarcus-Aromatoleum group and reveals separate origins of nif in the plant-associated Azoarcus and non-plant-associated Aromatoleum sub-groups.</title>
        <authorList>
            <person name="Lafos M."/>
            <person name="Maluk M."/>
            <person name="Batista M."/>
            <person name="Junghare M."/>
            <person name="Carmona M."/>
            <person name="Faoro H."/>
            <person name="Cruz L.M."/>
            <person name="Battistoni F."/>
            <person name="De Souza E."/>
            <person name="Pedrosa F."/>
            <person name="Chen W.-M."/>
            <person name="Poole P.S."/>
            <person name="Dixon R.A."/>
            <person name="James E.K."/>
        </authorList>
    </citation>
    <scope>NUCLEOTIDE SEQUENCE</scope>
    <source>
        <strain evidence="8">NSC3</strain>
    </source>
</reference>
<gene>
    <name evidence="5 8" type="primary">rimI</name>
    <name evidence="8" type="ORF">GPA21_09670</name>
</gene>
<dbReference type="GO" id="GO:0005840">
    <property type="term" value="C:ribosome"/>
    <property type="evidence" value="ECO:0007669"/>
    <property type="project" value="UniProtKB-KW"/>
</dbReference>
<dbReference type="InterPro" id="IPR016181">
    <property type="entry name" value="Acyl_CoA_acyltransferase"/>
</dbReference>
<feature type="binding site" evidence="5">
    <location>
        <position position="102"/>
    </location>
    <ligand>
        <name>acetyl-CoA</name>
        <dbReference type="ChEBI" id="CHEBI:57288"/>
    </ligand>
</feature>
<keyword evidence="2 5" id="KW-0963">Cytoplasm</keyword>
<evidence type="ECO:0000256" key="4">
    <source>
        <dbReference type="ARBA" id="ARBA00023315"/>
    </source>
</evidence>
<dbReference type="InterPro" id="IPR043690">
    <property type="entry name" value="RimI"/>
</dbReference>
<organism evidence="8 9">
    <name type="scientific">Azoarcus taiwanensis</name>
    <dbReference type="NCBI Taxonomy" id="666964"/>
    <lineage>
        <taxon>Bacteria</taxon>
        <taxon>Pseudomonadati</taxon>
        <taxon>Pseudomonadota</taxon>
        <taxon>Betaproteobacteria</taxon>
        <taxon>Rhodocyclales</taxon>
        <taxon>Zoogloeaceae</taxon>
        <taxon>Azoarcus</taxon>
    </lineage>
</organism>
<dbReference type="GO" id="GO:0005737">
    <property type="term" value="C:cytoplasm"/>
    <property type="evidence" value="ECO:0007669"/>
    <property type="project" value="UniProtKB-SubCell"/>
</dbReference>
<dbReference type="HAMAP" id="MF_02210">
    <property type="entry name" value="RimI"/>
    <property type="match status" value="1"/>
</dbReference>
<dbReference type="PANTHER" id="PTHR43420">
    <property type="entry name" value="ACETYLTRANSFERASE"/>
    <property type="match status" value="1"/>
</dbReference>
<comment type="caution">
    <text evidence="5">Lacks conserved residue(s) required for the propagation of feature annotation.</text>
</comment>
<evidence type="ECO:0000259" key="7">
    <source>
        <dbReference type="PROSITE" id="PS51186"/>
    </source>
</evidence>
<evidence type="ECO:0000256" key="6">
    <source>
        <dbReference type="RuleBase" id="RU363094"/>
    </source>
</evidence>
<name>A0A972FJ38_9RHOO</name>
<dbReference type="CDD" id="cd04301">
    <property type="entry name" value="NAT_SF"/>
    <property type="match status" value="1"/>
</dbReference>
<comment type="similarity">
    <text evidence="1 5 6">Belongs to the acetyltransferase family. RimI subfamily.</text>
</comment>
<protein>
    <recommendedName>
        <fullName evidence="5 6">[Ribosomal protein bS18]-alanine N-acetyltransferase</fullName>
        <ecNumber evidence="5 6">2.3.1.266</ecNumber>
    </recommendedName>
</protein>
<dbReference type="EMBL" id="WTVM01000048">
    <property type="protein sequence ID" value="NMG03241.1"/>
    <property type="molecule type" value="Genomic_DNA"/>
</dbReference>
<evidence type="ECO:0000256" key="3">
    <source>
        <dbReference type="ARBA" id="ARBA00022679"/>
    </source>
</evidence>
<comment type="caution">
    <text evidence="8">The sequence shown here is derived from an EMBL/GenBank/DDBJ whole genome shotgun (WGS) entry which is preliminary data.</text>
</comment>
<keyword evidence="4 5" id="KW-0012">Acyltransferase</keyword>
<feature type="active site" description="Proton acceptor" evidence="5">
    <location>
        <position position="97"/>
    </location>
</feature>
<dbReference type="PANTHER" id="PTHR43420:SF12">
    <property type="entry name" value="N-ACETYLTRANSFERASE DOMAIN-CONTAINING PROTEIN"/>
    <property type="match status" value="1"/>
</dbReference>
<dbReference type="GO" id="GO:0008999">
    <property type="term" value="F:protein-N-terminal-alanine acetyltransferase activity"/>
    <property type="evidence" value="ECO:0007669"/>
    <property type="project" value="UniProtKB-UniRule"/>
</dbReference>
<dbReference type="EC" id="2.3.1.266" evidence="5 6"/>
<evidence type="ECO:0000313" key="9">
    <source>
        <dbReference type="Proteomes" id="UP000599523"/>
    </source>
</evidence>
<dbReference type="Pfam" id="PF00583">
    <property type="entry name" value="Acetyltransf_1"/>
    <property type="match status" value="1"/>
</dbReference>
<accession>A0A972FJ38</accession>
<dbReference type="Proteomes" id="UP000599523">
    <property type="component" value="Unassembled WGS sequence"/>
</dbReference>
<feature type="active site" description="Proton donor" evidence="5">
    <location>
        <position position="109"/>
    </location>
</feature>
<dbReference type="InterPro" id="IPR000182">
    <property type="entry name" value="GNAT_dom"/>
</dbReference>